<dbReference type="PANTHER" id="PTHR30121">
    <property type="entry name" value="UNCHARACTERIZED PROTEIN YJGR-RELATED"/>
    <property type="match status" value="1"/>
</dbReference>
<dbReference type="SUPFAM" id="SSF52540">
    <property type="entry name" value="P-loop containing nucleoside triphosphate hydrolases"/>
    <property type="match status" value="1"/>
</dbReference>
<dbReference type="InterPro" id="IPR051162">
    <property type="entry name" value="T4SS_component"/>
</dbReference>
<dbReference type="OrthoDB" id="9816422at2"/>
<accession>A0A2W1KIU7</accession>
<evidence type="ECO:0000313" key="5">
    <source>
        <dbReference type="EMBL" id="PZD82385.1"/>
    </source>
</evidence>
<dbReference type="InterPro" id="IPR003593">
    <property type="entry name" value="AAA+_ATPase"/>
</dbReference>
<proteinExistence type="inferred from homology"/>
<comment type="similarity">
    <text evidence="1">Belongs to the TrbE/VirB4 family.</text>
</comment>
<evidence type="ECO:0000256" key="2">
    <source>
        <dbReference type="ARBA" id="ARBA00022741"/>
    </source>
</evidence>
<organism evidence="5 6">
    <name type="scientific">Acidithiobacillus ferrooxidans</name>
    <name type="common">Thiobacillus ferrooxidans</name>
    <dbReference type="NCBI Taxonomy" id="920"/>
    <lineage>
        <taxon>Bacteria</taxon>
        <taxon>Pseudomonadati</taxon>
        <taxon>Pseudomonadota</taxon>
        <taxon>Acidithiobacillia</taxon>
        <taxon>Acidithiobacillales</taxon>
        <taxon>Acidithiobacillaceae</taxon>
        <taxon>Acidithiobacillus</taxon>
    </lineage>
</organism>
<dbReference type="InterPro" id="IPR027417">
    <property type="entry name" value="P-loop_NTPase"/>
</dbReference>
<dbReference type="Proteomes" id="UP000248886">
    <property type="component" value="Unassembled WGS sequence"/>
</dbReference>
<dbReference type="Pfam" id="PF19044">
    <property type="entry name" value="P-loop_TraG"/>
    <property type="match status" value="1"/>
</dbReference>
<dbReference type="PANTHER" id="PTHR30121:SF12">
    <property type="entry name" value="TYPE IV SECRETION SYSTEM PROTEIN CAGE"/>
    <property type="match status" value="1"/>
</dbReference>
<evidence type="ECO:0000256" key="1">
    <source>
        <dbReference type="ARBA" id="ARBA00006512"/>
    </source>
</evidence>
<dbReference type="GO" id="GO:0005524">
    <property type="term" value="F:ATP binding"/>
    <property type="evidence" value="ECO:0007669"/>
    <property type="project" value="UniProtKB-KW"/>
</dbReference>
<dbReference type="CDD" id="cd01127">
    <property type="entry name" value="TrwB_TraG_TraD_VirD4"/>
    <property type="match status" value="1"/>
</dbReference>
<dbReference type="SMART" id="SM00382">
    <property type="entry name" value="AAA"/>
    <property type="match status" value="1"/>
</dbReference>
<name>A0A2W1KIU7_ACIFR</name>
<dbReference type="InterPro" id="IPR018145">
    <property type="entry name" value="CagE_TrbE_VirB_cntrl_dom"/>
</dbReference>
<keyword evidence="3" id="KW-0067">ATP-binding</keyword>
<feature type="domain" description="AAA+ ATPase" evidence="4">
    <location>
        <begin position="460"/>
        <end position="728"/>
    </location>
</feature>
<keyword evidence="2" id="KW-0547">Nucleotide-binding</keyword>
<gene>
    <name evidence="5" type="ORF">DN052_05040</name>
</gene>
<dbReference type="Pfam" id="PF03135">
    <property type="entry name" value="CagE_TrbE_VirB"/>
    <property type="match status" value="2"/>
</dbReference>
<reference evidence="5 6" key="1">
    <citation type="submission" date="2018-06" db="EMBL/GenBank/DDBJ databases">
        <title>Draft sequence of Acidithiobacillus ferrooxidans CCM 4253.</title>
        <authorList>
            <person name="Moya-Beltran A."/>
            <person name="Castro M."/>
            <person name="Covarrubias P.C."/>
            <person name="Issotta F."/>
            <person name="Janiczek O."/>
            <person name="Mandl M."/>
            <person name="Kucera J."/>
            <person name="Quatrini R."/>
        </authorList>
    </citation>
    <scope>NUCLEOTIDE SEQUENCE [LARGE SCALE GENOMIC DNA]</scope>
    <source>
        <strain evidence="5 6">CCM 4253</strain>
    </source>
</reference>
<sequence>MLNIKEFRDKNRAFPDLLNLACIVDSASILREPCAIALQKDGSLMAGLRFSGPDLESMGHAFIDRLSSTLNDALKRLGDGWATHITAIRDHADGYIDPADNHFADPVSQLIDDERRQQFVREDAHFLSRYTLVLSWQTPPDSSVVAGQVFVESRNAPEKKSFESVIRKFVDLVEGVAGMLENRLKVSPLDDTALLTHIHECITGKPHRVNAPDFPVYLDVVIGHHEFVAGLEPKIDDTHIRVLTFLGYPQATQPEILEALHNLPFPLRYTTRFIYLDQKSAKKHIEAYKQHWLGARFSARDYLGAALDKGHLPAQNANGDASGMADDAQIAAAEASSGVVRYGFFTATVILMDRNLSALTERVRLTEAYLNNSGFVAFKESTNAVEAYLGSIPGHTWENVRKPLMHSMNYADLSPKTSVWPGSEKCPSPLMAVNGRKVPALTYAKTSGATPFRFNLHVSDKGHGLIAGPAGSGKSSLLALLAAQWLRYPRARVISFDKGRSMYALTEAVGGQHYDIAGELSDLTFAPLDRIAESSIERAFAENWLESLAVLQGLHITPVERDVIHRAVDGLAGEEGRSITDVQSLLQNADLKAAIGFYAGTGRAGTLLDARHDNLDLGSHAGGGRFITFELENLLQSGESAKLVTVPTLLYLFHRIERMLDGSPMLITLDEAWVMLDNEQFLAKIREWLKVLRKKNAVVVFATQSLADLKDSPLLPVITEECPTKILLPNGQAGSQNLRPMYEAFGLEDRQIELLQTSTPKRDYYIFSDAGHRRVSFDMGPVTLAFTGVSDPRDVKRVAELKGIHGRRWPLEWLRERLPNNIQDGWVQHARTKFDEFGL</sequence>
<dbReference type="Gene3D" id="3.40.50.300">
    <property type="entry name" value="P-loop containing nucleotide triphosphate hydrolases"/>
    <property type="match status" value="2"/>
</dbReference>
<dbReference type="RefSeq" id="WP_054608695.1">
    <property type="nucleotide sequence ID" value="NZ_AP025160.1"/>
</dbReference>
<dbReference type="InterPro" id="IPR043964">
    <property type="entry name" value="P-loop_TraG"/>
</dbReference>
<dbReference type="EMBL" id="QKQP01000001">
    <property type="protein sequence ID" value="PZD82385.1"/>
    <property type="molecule type" value="Genomic_DNA"/>
</dbReference>
<protein>
    <submittedName>
        <fullName evidence="5">Conjugal transfer protein TrbE</fullName>
    </submittedName>
</protein>
<dbReference type="AlphaFoldDB" id="A0A2W1KIU7"/>
<evidence type="ECO:0000313" key="6">
    <source>
        <dbReference type="Proteomes" id="UP000248886"/>
    </source>
</evidence>
<evidence type="ECO:0000256" key="3">
    <source>
        <dbReference type="ARBA" id="ARBA00022840"/>
    </source>
</evidence>
<comment type="caution">
    <text evidence="5">The sequence shown here is derived from an EMBL/GenBank/DDBJ whole genome shotgun (WGS) entry which is preliminary data.</text>
</comment>
<evidence type="ECO:0000259" key="4">
    <source>
        <dbReference type="SMART" id="SM00382"/>
    </source>
</evidence>